<evidence type="ECO:0000313" key="2">
    <source>
        <dbReference type="Proteomes" id="UP000054928"/>
    </source>
</evidence>
<evidence type="ECO:0008006" key="3">
    <source>
        <dbReference type="Google" id="ProtNLM"/>
    </source>
</evidence>
<name>A0A0P1ADZ2_PLAHL</name>
<dbReference type="RefSeq" id="XP_024575209.1">
    <property type="nucleotide sequence ID" value="XM_024724320.1"/>
</dbReference>
<dbReference type="GeneID" id="36403946"/>
<organism evidence="1 2">
    <name type="scientific">Plasmopara halstedii</name>
    <name type="common">Downy mildew of sunflower</name>
    <dbReference type="NCBI Taxonomy" id="4781"/>
    <lineage>
        <taxon>Eukaryota</taxon>
        <taxon>Sar</taxon>
        <taxon>Stramenopiles</taxon>
        <taxon>Oomycota</taxon>
        <taxon>Peronosporomycetes</taxon>
        <taxon>Peronosporales</taxon>
        <taxon>Peronosporaceae</taxon>
        <taxon>Plasmopara</taxon>
    </lineage>
</organism>
<dbReference type="AlphaFoldDB" id="A0A0P1ADZ2"/>
<sequence>MAAEDCFGCRLTGSATLLGVGTYFLNERAKLGPHDVRQRRWLLACAGSFAVAGVLRATIHLFDVPESTTVEKAS</sequence>
<dbReference type="OrthoDB" id="91799at2759"/>
<keyword evidence="2" id="KW-1185">Reference proteome</keyword>
<dbReference type="EMBL" id="CCYD01000322">
    <property type="protein sequence ID" value="CEG38840.1"/>
    <property type="molecule type" value="Genomic_DNA"/>
</dbReference>
<dbReference type="OMA" id="YFFNERT"/>
<dbReference type="Proteomes" id="UP000054928">
    <property type="component" value="Unassembled WGS sequence"/>
</dbReference>
<evidence type="ECO:0000313" key="1">
    <source>
        <dbReference type="EMBL" id="CEG38840.1"/>
    </source>
</evidence>
<proteinExistence type="predicted"/>
<reference evidence="2" key="1">
    <citation type="submission" date="2014-09" db="EMBL/GenBank/DDBJ databases">
        <authorList>
            <person name="Sharma Rahul"/>
            <person name="Thines Marco"/>
        </authorList>
    </citation>
    <scope>NUCLEOTIDE SEQUENCE [LARGE SCALE GENOMIC DNA]</scope>
</reference>
<protein>
    <recommendedName>
        <fullName evidence="3">DUF4536 domain-containing protein</fullName>
    </recommendedName>
</protein>
<accession>A0A0P1ADZ2</accession>